<dbReference type="InterPro" id="IPR007078">
    <property type="entry name" value="Haem_export_protD_CcmD"/>
</dbReference>
<dbReference type="Pfam" id="PF04995">
    <property type="entry name" value="CcmD"/>
    <property type="match status" value="1"/>
</dbReference>
<evidence type="ECO:0000256" key="11">
    <source>
        <dbReference type="ARBA" id="ARBA00023136"/>
    </source>
</evidence>
<evidence type="ECO:0000256" key="6">
    <source>
        <dbReference type="ARBA" id="ARBA00022475"/>
    </source>
</evidence>
<dbReference type="NCBIfam" id="TIGR03141">
    <property type="entry name" value="cytochro_ccmD"/>
    <property type="match status" value="1"/>
</dbReference>
<keyword evidence="7 12" id="KW-0997">Cell inner membrane</keyword>
<evidence type="ECO:0000256" key="1">
    <source>
        <dbReference type="ARBA" id="ARBA00002442"/>
    </source>
</evidence>
<dbReference type="PANTHER" id="PTHR37531">
    <property type="entry name" value="HEME EXPORTER PROTEIN D"/>
    <property type="match status" value="1"/>
</dbReference>
<dbReference type="PANTHER" id="PTHR37531:SF1">
    <property type="entry name" value="HEME EXPORTER PROTEIN D"/>
    <property type="match status" value="1"/>
</dbReference>
<gene>
    <name evidence="13" type="ORF">SAMN02910354_00659</name>
</gene>
<evidence type="ECO:0000256" key="12">
    <source>
        <dbReference type="RuleBase" id="RU363101"/>
    </source>
</evidence>
<comment type="similarity">
    <text evidence="3 12">Belongs to the CcmD/CycX/HelD family.</text>
</comment>
<organism evidence="13 14">
    <name type="scientific">Basfia succiniciproducens</name>
    <dbReference type="NCBI Taxonomy" id="653940"/>
    <lineage>
        <taxon>Bacteria</taxon>
        <taxon>Pseudomonadati</taxon>
        <taxon>Pseudomonadota</taxon>
        <taxon>Gammaproteobacteria</taxon>
        <taxon>Pasteurellales</taxon>
        <taxon>Pasteurellaceae</taxon>
        <taxon>Basfia</taxon>
    </lineage>
</organism>
<evidence type="ECO:0000256" key="10">
    <source>
        <dbReference type="ARBA" id="ARBA00022989"/>
    </source>
</evidence>
<evidence type="ECO:0000313" key="14">
    <source>
        <dbReference type="Proteomes" id="UP000199588"/>
    </source>
</evidence>
<evidence type="ECO:0000256" key="8">
    <source>
        <dbReference type="ARBA" id="ARBA00022692"/>
    </source>
</evidence>
<dbReference type="InterPro" id="IPR052075">
    <property type="entry name" value="Heme_exporter_D"/>
</dbReference>
<keyword evidence="9 12" id="KW-0201">Cytochrome c-type biogenesis</keyword>
<dbReference type="EMBL" id="FMUQ01000004">
    <property type="protein sequence ID" value="SCX87133.1"/>
    <property type="molecule type" value="Genomic_DNA"/>
</dbReference>
<reference evidence="13 14" key="1">
    <citation type="submission" date="2016-10" db="EMBL/GenBank/DDBJ databases">
        <authorList>
            <person name="Varghese N."/>
            <person name="Submissions S."/>
        </authorList>
    </citation>
    <scope>NUCLEOTIDE SEQUENCE [LARGE SCALE GENOMIC DNA]</scope>
    <source>
        <strain evidence="13 14">DSM 22022</strain>
    </source>
</reference>
<evidence type="ECO:0000313" key="13">
    <source>
        <dbReference type="EMBL" id="SCX87133.1"/>
    </source>
</evidence>
<name>A0A1G5BAK7_9PAST</name>
<comment type="function">
    <text evidence="1 12">Required for the export of heme to the periplasm for the biogenesis of c-type cytochromes.</text>
</comment>
<evidence type="ECO:0000256" key="3">
    <source>
        <dbReference type="ARBA" id="ARBA00008741"/>
    </source>
</evidence>
<dbReference type="RefSeq" id="WP_090654349.1">
    <property type="nucleotide sequence ID" value="NZ_CP015031.1"/>
</dbReference>
<accession>A0A1G5BAK7</accession>
<dbReference type="Proteomes" id="UP000199588">
    <property type="component" value="Unassembled WGS sequence"/>
</dbReference>
<comment type="subcellular location">
    <subcellularLocation>
        <location evidence="2 12">Cell inner membrane</location>
        <topology evidence="2 12">Single-pass membrane protein</topology>
    </subcellularLocation>
</comment>
<keyword evidence="10 12" id="KW-1133">Transmembrane helix</keyword>
<evidence type="ECO:0000256" key="9">
    <source>
        <dbReference type="ARBA" id="ARBA00022748"/>
    </source>
</evidence>
<keyword evidence="6 12" id="KW-1003">Cell membrane</keyword>
<keyword evidence="14" id="KW-1185">Reference proteome</keyword>
<proteinExistence type="inferred from homology"/>
<evidence type="ECO:0000256" key="7">
    <source>
        <dbReference type="ARBA" id="ARBA00022519"/>
    </source>
</evidence>
<protein>
    <recommendedName>
        <fullName evidence="4 12">Heme exporter protein D</fullName>
    </recommendedName>
</protein>
<keyword evidence="8 12" id="KW-0812">Transmembrane</keyword>
<feature type="transmembrane region" description="Helical" evidence="12">
    <location>
        <begin position="15"/>
        <end position="35"/>
    </location>
</feature>
<sequence>MFFESWSDFFYMGGYGFYVWLSYGITFVTLLILAIQSYRGKKIVFREIQREQQREQRLQATKSRGAL</sequence>
<evidence type="ECO:0000256" key="2">
    <source>
        <dbReference type="ARBA" id="ARBA00004377"/>
    </source>
</evidence>
<evidence type="ECO:0000256" key="4">
    <source>
        <dbReference type="ARBA" id="ARBA00016461"/>
    </source>
</evidence>
<comment type="caution">
    <text evidence="13">The sequence shown here is derived from an EMBL/GenBank/DDBJ whole genome shotgun (WGS) entry which is preliminary data.</text>
</comment>
<evidence type="ECO:0000256" key="5">
    <source>
        <dbReference type="ARBA" id="ARBA00022448"/>
    </source>
</evidence>
<keyword evidence="11 12" id="KW-0472">Membrane</keyword>
<keyword evidence="5 12" id="KW-0813">Transport</keyword>